<evidence type="ECO:0000256" key="7">
    <source>
        <dbReference type="SAM" id="MobiDB-lite"/>
    </source>
</evidence>
<dbReference type="RefSeq" id="XP_026200994.1">
    <property type="nucleotide sequence ID" value="XM_026345209.1"/>
</dbReference>
<dbReference type="InterPro" id="IPR036770">
    <property type="entry name" value="Ankyrin_rpt-contain_sf"/>
</dbReference>
<keyword evidence="3" id="KW-0677">Repeat</keyword>
<gene>
    <name evidence="9" type="primary">ASB16</name>
</gene>
<organism evidence="9 10">
    <name type="scientific">Anabas testudineus</name>
    <name type="common">Climbing perch</name>
    <name type="synonym">Anthias testudineus</name>
    <dbReference type="NCBI Taxonomy" id="64144"/>
    <lineage>
        <taxon>Eukaryota</taxon>
        <taxon>Metazoa</taxon>
        <taxon>Chordata</taxon>
        <taxon>Craniata</taxon>
        <taxon>Vertebrata</taxon>
        <taxon>Euteleostomi</taxon>
        <taxon>Actinopterygii</taxon>
        <taxon>Neopterygii</taxon>
        <taxon>Teleostei</taxon>
        <taxon>Neoteleostei</taxon>
        <taxon>Acanthomorphata</taxon>
        <taxon>Anabantaria</taxon>
        <taxon>Anabantiformes</taxon>
        <taxon>Anabantoidei</taxon>
        <taxon>Anabantidae</taxon>
        <taxon>Anabas</taxon>
    </lineage>
</organism>
<dbReference type="AlphaFoldDB" id="A0A7N6A5K6"/>
<dbReference type="InterPro" id="IPR051573">
    <property type="entry name" value="Ankyrin-SOCS_box_domain"/>
</dbReference>
<feature type="repeat" description="ANK" evidence="6">
    <location>
        <begin position="221"/>
        <end position="253"/>
    </location>
</feature>
<accession>A0A7N6A5K6</accession>
<reference evidence="9" key="1">
    <citation type="submission" date="2021-04" db="EMBL/GenBank/DDBJ databases">
        <authorList>
            <consortium name="Wellcome Sanger Institute Data Sharing"/>
        </authorList>
    </citation>
    <scope>NUCLEOTIDE SEQUENCE [LARGE SCALE GENOMIC DNA]</scope>
</reference>
<dbReference type="PANTHER" id="PTHR24136">
    <property type="entry name" value="SOWAH (DROSOPHILA) HOMOLOG"/>
    <property type="match status" value="1"/>
</dbReference>
<dbReference type="SMART" id="SM00248">
    <property type="entry name" value="ANK"/>
    <property type="match status" value="6"/>
</dbReference>
<dbReference type="PROSITE" id="PS50225">
    <property type="entry name" value="SOCS"/>
    <property type="match status" value="1"/>
</dbReference>
<evidence type="ECO:0000259" key="8">
    <source>
        <dbReference type="PROSITE" id="PS50225"/>
    </source>
</evidence>
<evidence type="ECO:0000256" key="6">
    <source>
        <dbReference type="PROSITE-ProRule" id="PRU00023"/>
    </source>
</evidence>
<comment type="pathway">
    <text evidence="1">Protein modification; protein ubiquitination.</text>
</comment>
<feature type="repeat" description="ANK" evidence="6">
    <location>
        <begin position="187"/>
        <end position="219"/>
    </location>
</feature>
<evidence type="ECO:0000256" key="4">
    <source>
        <dbReference type="ARBA" id="ARBA00022786"/>
    </source>
</evidence>
<dbReference type="SMART" id="SM00969">
    <property type="entry name" value="SOCS_box"/>
    <property type="match status" value="1"/>
</dbReference>
<dbReference type="Pfam" id="PF07525">
    <property type="entry name" value="SOCS_box"/>
    <property type="match status" value="1"/>
</dbReference>
<evidence type="ECO:0000256" key="3">
    <source>
        <dbReference type="ARBA" id="ARBA00022737"/>
    </source>
</evidence>
<dbReference type="Ensembl" id="ENSATET00000071025.2">
    <property type="protein sequence ID" value="ENSATEP00000043004.2"/>
    <property type="gene ID" value="ENSATEG00000023280.3"/>
</dbReference>
<dbReference type="UniPathway" id="UPA00143"/>
<dbReference type="InterPro" id="IPR002110">
    <property type="entry name" value="Ankyrin_rpt"/>
</dbReference>
<dbReference type="SUPFAM" id="SSF48403">
    <property type="entry name" value="Ankyrin repeat"/>
    <property type="match status" value="1"/>
</dbReference>
<evidence type="ECO:0000313" key="10">
    <source>
        <dbReference type="Proteomes" id="UP000265040"/>
    </source>
</evidence>
<dbReference type="PROSITE" id="PS50297">
    <property type="entry name" value="ANK_REP_REGION"/>
    <property type="match status" value="5"/>
</dbReference>
<feature type="region of interest" description="Disordered" evidence="7">
    <location>
        <begin position="43"/>
        <end position="67"/>
    </location>
</feature>
<protein>
    <recommendedName>
        <fullName evidence="8">SOCS box domain-containing protein</fullName>
    </recommendedName>
</protein>
<keyword evidence="4" id="KW-0833">Ubl conjugation pathway</keyword>
<evidence type="ECO:0000256" key="1">
    <source>
        <dbReference type="ARBA" id="ARBA00004906"/>
    </source>
</evidence>
<dbReference type="InParanoid" id="A0A7N6A5K6"/>
<dbReference type="InterPro" id="IPR001496">
    <property type="entry name" value="SOCS_box"/>
</dbReference>
<sequence>MSKDTFPFTSTSLRSLRLEQEYQEWEDARRALAHRRAMTRAPLPRAPQLPPRQQQLQEVRAPPPQVRCRDTSVHNTFMCGDMKGVYAVLKDPAMVNALMETVHEEMVWAPEMGMWTLSSKVKQTSALRLAASQGHASCVEELLFRGAEVNADPGGNTALHDACIGGHAVCVQLLISHGADPDVFNADGSAPLHLCTSAQSFHCAQLLLEGGAEVSVRMKQSRITPLHVAARRALEEHVELYLSHGADVLATNQEGETPLNAACSGADRPSEAGRYLRVIQRLLDAGADPRTAGRKQHTPLHNACANCSPRIVDVLLKHGAKADVANCAEYTPMDCLLQVVEDYPNQQPEQIARSLLNHGARPVSPKMLKQCVLSPATLEVLLNSYTSFPPCEWMDSLSAEIYEDHRAFFDLVRQRSSQPRSLQHLCRCALRQHLGAQCYAAVCKLDIPCSVRDYLLLCNDGTLQ</sequence>
<dbReference type="GeneID" id="113152143"/>
<feature type="repeat" description="ANK" evidence="6">
    <location>
        <begin position="122"/>
        <end position="154"/>
    </location>
</feature>
<keyword evidence="10" id="KW-1185">Reference proteome</keyword>
<feature type="repeat" description="ANK" evidence="6">
    <location>
        <begin position="154"/>
        <end position="186"/>
    </location>
</feature>
<dbReference type="SUPFAM" id="SSF158235">
    <property type="entry name" value="SOCS box-like"/>
    <property type="match status" value="1"/>
</dbReference>
<keyword evidence="5 6" id="KW-0040">ANK repeat</keyword>
<dbReference type="PROSITE" id="PS50088">
    <property type="entry name" value="ANK_REPEAT"/>
    <property type="match status" value="6"/>
</dbReference>
<dbReference type="GO" id="GO:0016567">
    <property type="term" value="P:protein ubiquitination"/>
    <property type="evidence" value="ECO:0007669"/>
    <property type="project" value="UniProtKB-UniPathway"/>
</dbReference>
<dbReference type="InterPro" id="IPR036036">
    <property type="entry name" value="SOCS_box-like_dom_sf"/>
</dbReference>
<proteinExistence type="inferred from homology"/>
<dbReference type="GO" id="GO:0045732">
    <property type="term" value="P:positive regulation of protein catabolic process"/>
    <property type="evidence" value="ECO:0007669"/>
    <property type="project" value="TreeGrafter"/>
</dbReference>
<comment type="similarity">
    <text evidence="2">Belongs to the ankyrin SOCS box (ASB) family.</text>
</comment>
<dbReference type="GO" id="GO:0035556">
    <property type="term" value="P:intracellular signal transduction"/>
    <property type="evidence" value="ECO:0007669"/>
    <property type="project" value="InterPro"/>
</dbReference>
<reference evidence="9" key="3">
    <citation type="submission" date="2025-09" db="UniProtKB">
        <authorList>
            <consortium name="Ensembl"/>
        </authorList>
    </citation>
    <scope>IDENTIFICATION</scope>
</reference>
<feature type="repeat" description="ANK" evidence="6">
    <location>
        <begin position="254"/>
        <end position="294"/>
    </location>
</feature>
<dbReference type="Pfam" id="PF12796">
    <property type="entry name" value="Ank_2"/>
    <property type="match status" value="2"/>
</dbReference>
<dbReference type="Proteomes" id="UP000265040">
    <property type="component" value="Chromosome 8"/>
</dbReference>
<evidence type="ECO:0000256" key="2">
    <source>
        <dbReference type="ARBA" id="ARBA00005949"/>
    </source>
</evidence>
<dbReference type="Gene3D" id="1.25.40.20">
    <property type="entry name" value="Ankyrin repeat-containing domain"/>
    <property type="match status" value="3"/>
</dbReference>
<dbReference type="PANTHER" id="PTHR24136:SF18">
    <property type="entry name" value="ANKYRIN REPEAT AND SOCS BOX PROTEIN 5"/>
    <property type="match status" value="1"/>
</dbReference>
<dbReference type="Gene3D" id="1.10.750.20">
    <property type="entry name" value="SOCS box"/>
    <property type="match status" value="1"/>
</dbReference>
<name>A0A7N6A5K6_ANATE</name>
<dbReference type="CDD" id="cd03723">
    <property type="entry name" value="SOCS_ASB4_ASB18"/>
    <property type="match status" value="1"/>
</dbReference>
<dbReference type="GeneTree" id="ENSGT00940000160773"/>
<dbReference type="Pfam" id="PF00023">
    <property type="entry name" value="Ank"/>
    <property type="match status" value="1"/>
</dbReference>
<reference evidence="9" key="2">
    <citation type="submission" date="2025-08" db="UniProtKB">
        <authorList>
            <consortium name="Ensembl"/>
        </authorList>
    </citation>
    <scope>IDENTIFICATION</scope>
</reference>
<evidence type="ECO:0000256" key="5">
    <source>
        <dbReference type="ARBA" id="ARBA00023043"/>
    </source>
</evidence>
<evidence type="ECO:0000313" key="9">
    <source>
        <dbReference type="Ensembl" id="ENSATEP00000043004.2"/>
    </source>
</evidence>
<feature type="domain" description="SOCS box" evidence="8">
    <location>
        <begin position="411"/>
        <end position="455"/>
    </location>
</feature>
<feature type="repeat" description="ANK" evidence="6">
    <location>
        <begin position="295"/>
        <end position="327"/>
    </location>
</feature>